<organism evidence="1 2">
    <name type="scientific">Trametes cubensis</name>
    <dbReference type="NCBI Taxonomy" id="1111947"/>
    <lineage>
        <taxon>Eukaryota</taxon>
        <taxon>Fungi</taxon>
        <taxon>Dikarya</taxon>
        <taxon>Basidiomycota</taxon>
        <taxon>Agaricomycotina</taxon>
        <taxon>Agaricomycetes</taxon>
        <taxon>Polyporales</taxon>
        <taxon>Polyporaceae</taxon>
        <taxon>Trametes</taxon>
    </lineage>
</organism>
<name>A0AAD7TTV7_9APHY</name>
<keyword evidence="2" id="KW-1185">Reference proteome</keyword>
<protein>
    <recommendedName>
        <fullName evidence="3">F-box domain-containing protein</fullName>
    </recommendedName>
</protein>
<accession>A0AAD7TTV7</accession>
<dbReference type="Proteomes" id="UP001215151">
    <property type="component" value="Unassembled WGS sequence"/>
</dbReference>
<evidence type="ECO:0000313" key="2">
    <source>
        <dbReference type="Proteomes" id="UP001215151"/>
    </source>
</evidence>
<sequence length="506" mass="56173">MLVKRSDLTGTHGYQSAWIRITWVCRRWREIALQFSALWAPTPIMPVGCNIREGEASHDPFDAARVLLARALPRPLNLIATPGALQVVRQYAHRVKSLRLEIWYDADHEDISPAAAVRALPALGTILTHLTIESEPERRVTIYAAAFPVLQFLSISHAAVKVVGIMTNLEALTAKNLAELPYSDSGRIWTHQDLKDLLAAAPNVKALTLDNAIPERIFLELQPLTDRNPISLPRLRRLQLSELAQDVGGLLLLIVIPPEAQLIVKGAYWQSVNPEIVSTRQLVREGIFPRVFLPLASLGPNPVLKMKVDTLNNIYLRKYVSPGGPNQGPLCHIPAHWEIAMTGLAGRDLRPLHKIRFLISCCEAVLHELHCILSPSQLHALSLDIPSMVPVTYNWANWLKPFTNLSEIALAGSGLARDVIQALESDVQLLPSLKTIAIWLDTSELAPSASALERWLQGRAQCGKGLTHIWIGTPRREMDTRAMAGVVQRLISHASRHVQIARSPYT</sequence>
<evidence type="ECO:0008006" key="3">
    <source>
        <dbReference type="Google" id="ProtNLM"/>
    </source>
</evidence>
<comment type="caution">
    <text evidence="1">The sequence shown here is derived from an EMBL/GenBank/DDBJ whole genome shotgun (WGS) entry which is preliminary data.</text>
</comment>
<gene>
    <name evidence="1" type="ORF">ONZ51_g6593</name>
</gene>
<evidence type="ECO:0000313" key="1">
    <source>
        <dbReference type="EMBL" id="KAJ8475355.1"/>
    </source>
</evidence>
<reference evidence="1" key="1">
    <citation type="submission" date="2022-11" db="EMBL/GenBank/DDBJ databases">
        <title>Genome Sequence of Cubamyces cubensis.</title>
        <authorList>
            <person name="Buettner E."/>
        </authorList>
    </citation>
    <scope>NUCLEOTIDE SEQUENCE</scope>
    <source>
        <strain evidence="1">MPL-01</strain>
    </source>
</reference>
<dbReference type="AlphaFoldDB" id="A0AAD7TTV7"/>
<dbReference type="EMBL" id="JAPEVG010000161">
    <property type="protein sequence ID" value="KAJ8475355.1"/>
    <property type="molecule type" value="Genomic_DNA"/>
</dbReference>
<proteinExistence type="predicted"/>